<dbReference type="EMBL" id="KN847323">
    <property type="protein sequence ID" value="KIW49261.1"/>
    <property type="molecule type" value="Genomic_DNA"/>
</dbReference>
<feature type="region of interest" description="Disordered" evidence="6">
    <location>
        <begin position="690"/>
        <end position="716"/>
    </location>
</feature>
<evidence type="ECO:0000256" key="3">
    <source>
        <dbReference type="ARBA" id="ARBA00023125"/>
    </source>
</evidence>
<dbReference type="Pfam" id="PF00172">
    <property type="entry name" value="Zn_clus"/>
    <property type="match status" value="1"/>
</dbReference>
<keyword evidence="5" id="KW-0539">Nucleus</keyword>
<dbReference type="InterPro" id="IPR050987">
    <property type="entry name" value="AtrR-like"/>
</dbReference>
<dbReference type="AlphaFoldDB" id="A0A0D2BAK9"/>
<evidence type="ECO:0000256" key="4">
    <source>
        <dbReference type="ARBA" id="ARBA00023163"/>
    </source>
</evidence>
<dbReference type="STRING" id="348802.A0A0D2BAK9"/>
<accession>A0A0D2BAK9</accession>
<evidence type="ECO:0000313" key="9">
    <source>
        <dbReference type="Proteomes" id="UP000054342"/>
    </source>
</evidence>
<evidence type="ECO:0000259" key="7">
    <source>
        <dbReference type="PROSITE" id="PS50048"/>
    </source>
</evidence>
<dbReference type="SMART" id="SM00066">
    <property type="entry name" value="GAL4"/>
    <property type="match status" value="1"/>
</dbReference>
<feature type="compositionally biased region" description="Polar residues" evidence="6">
    <location>
        <begin position="537"/>
        <end position="546"/>
    </location>
</feature>
<gene>
    <name evidence="8" type="ORF">PV05_10955</name>
</gene>
<feature type="domain" description="Zn(2)-C6 fungal-type" evidence="7">
    <location>
        <begin position="50"/>
        <end position="79"/>
    </location>
</feature>
<evidence type="ECO:0000256" key="5">
    <source>
        <dbReference type="ARBA" id="ARBA00023242"/>
    </source>
</evidence>
<dbReference type="PANTHER" id="PTHR46910:SF23">
    <property type="entry name" value="THIAMINE REPRESSIBLE GENES REGULATORY PROTEIN THI1"/>
    <property type="match status" value="1"/>
</dbReference>
<keyword evidence="2" id="KW-0805">Transcription regulation</keyword>
<keyword evidence="9" id="KW-1185">Reference proteome</keyword>
<dbReference type="CDD" id="cd00067">
    <property type="entry name" value="GAL4"/>
    <property type="match status" value="1"/>
</dbReference>
<protein>
    <recommendedName>
        <fullName evidence="7">Zn(2)-C6 fungal-type domain-containing protein</fullName>
    </recommendedName>
</protein>
<dbReference type="GO" id="GO:0008270">
    <property type="term" value="F:zinc ion binding"/>
    <property type="evidence" value="ECO:0007669"/>
    <property type="project" value="InterPro"/>
</dbReference>
<dbReference type="InterPro" id="IPR007219">
    <property type="entry name" value="XnlR_reg_dom"/>
</dbReference>
<feature type="compositionally biased region" description="Basic and acidic residues" evidence="6">
    <location>
        <begin position="1"/>
        <end position="17"/>
    </location>
</feature>
<dbReference type="InterPro" id="IPR001138">
    <property type="entry name" value="Zn2Cys6_DnaBD"/>
</dbReference>
<evidence type="ECO:0000256" key="1">
    <source>
        <dbReference type="ARBA" id="ARBA00022723"/>
    </source>
</evidence>
<dbReference type="PANTHER" id="PTHR46910">
    <property type="entry name" value="TRANSCRIPTION FACTOR PDR1"/>
    <property type="match status" value="1"/>
</dbReference>
<dbReference type="SMART" id="SM00906">
    <property type="entry name" value="Fungal_trans"/>
    <property type="match status" value="1"/>
</dbReference>
<feature type="region of interest" description="Disordered" evidence="6">
    <location>
        <begin position="537"/>
        <end position="567"/>
    </location>
</feature>
<dbReference type="GeneID" id="25332863"/>
<dbReference type="HOGENOM" id="CLU_009353_1_0_1"/>
<organism evidence="8 9">
    <name type="scientific">Exophiala xenobiotica</name>
    <dbReference type="NCBI Taxonomy" id="348802"/>
    <lineage>
        <taxon>Eukaryota</taxon>
        <taxon>Fungi</taxon>
        <taxon>Dikarya</taxon>
        <taxon>Ascomycota</taxon>
        <taxon>Pezizomycotina</taxon>
        <taxon>Eurotiomycetes</taxon>
        <taxon>Chaetothyriomycetidae</taxon>
        <taxon>Chaetothyriales</taxon>
        <taxon>Herpotrichiellaceae</taxon>
        <taxon>Exophiala</taxon>
    </lineage>
</organism>
<dbReference type="GO" id="GO:0000981">
    <property type="term" value="F:DNA-binding transcription factor activity, RNA polymerase II-specific"/>
    <property type="evidence" value="ECO:0007669"/>
    <property type="project" value="InterPro"/>
</dbReference>
<dbReference type="SUPFAM" id="SSF57701">
    <property type="entry name" value="Zn2/Cys6 DNA-binding domain"/>
    <property type="match status" value="1"/>
</dbReference>
<dbReference type="GO" id="GO:0006351">
    <property type="term" value="P:DNA-templated transcription"/>
    <property type="evidence" value="ECO:0007669"/>
    <property type="project" value="InterPro"/>
</dbReference>
<evidence type="ECO:0000256" key="2">
    <source>
        <dbReference type="ARBA" id="ARBA00023015"/>
    </source>
</evidence>
<dbReference type="Proteomes" id="UP000054342">
    <property type="component" value="Unassembled WGS sequence"/>
</dbReference>
<evidence type="ECO:0000313" key="8">
    <source>
        <dbReference type="EMBL" id="KIW49261.1"/>
    </source>
</evidence>
<keyword evidence="4" id="KW-0804">Transcription</keyword>
<dbReference type="Gene3D" id="4.10.240.10">
    <property type="entry name" value="Zn(2)-C6 fungal-type DNA-binding domain"/>
    <property type="match status" value="1"/>
</dbReference>
<feature type="region of interest" description="Disordered" evidence="6">
    <location>
        <begin position="1"/>
        <end position="36"/>
    </location>
</feature>
<dbReference type="GO" id="GO:0003677">
    <property type="term" value="F:DNA binding"/>
    <property type="evidence" value="ECO:0007669"/>
    <property type="project" value="UniProtKB-KW"/>
</dbReference>
<keyword evidence="3" id="KW-0238">DNA-binding</keyword>
<proteinExistence type="predicted"/>
<dbReference type="InterPro" id="IPR036864">
    <property type="entry name" value="Zn2-C6_fun-type_DNA-bd_sf"/>
</dbReference>
<evidence type="ECO:0000256" key="6">
    <source>
        <dbReference type="SAM" id="MobiDB-lite"/>
    </source>
</evidence>
<dbReference type="OrthoDB" id="3266505at2759"/>
<dbReference type="CDD" id="cd12148">
    <property type="entry name" value="fungal_TF_MHR"/>
    <property type="match status" value="1"/>
</dbReference>
<keyword evidence="1" id="KW-0479">Metal-binding</keyword>
<feature type="compositionally biased region" description="Low complexity" evidence="6">
    <location>
        <begin position="558"/>
        <end position="567"/>
    </location>
</feature>
<dbReference type="PROSITE" id="PS50048">
    <property type="entry name" value="ZN2_CY6_FUNGAL_2"/>
    <property type="match status" value="1"/>
</dbReference>
<dbReference type="RefSeq" id="XP_013309845.1">
    <property type="nucleotide sequence ID" value="XM_013454391.1"/>
</dbReference>
<dbReference type="Pfam" id="PF04082">
    <property type="entry name" value="Fungal_trans"/>
    <property type="match status" value="1"/>
</dbReference>
<name>A0A0D2BAK9_9EURO</name>
<reference evidence="8 9" key="1">
    <citation type="submission" date="2015-01" db="EMBL/GenBank/DDBJ databases">
        <title>The Genome Sequence of Exophiala xenobiotica CBS118157.</title>
        <authorList>
            <consortium name="The Broad Institute Genomics Platform"/>
            <person name="Cuomo C."/>
            <person name="de Hoog S."/>
            <person name="Gorbushina A."/>
            <person name="Stielow B."/>
            <person name="Teixiera M."/>
            <person name="Abouelleil A."/>
            <person name="Chapman S.B."/>
            <person name="Priest M."/>
            <person name="Young S.K."/>
            <person name="Wortman J."/>
            <person name="Nusbaum C."/>
            <person name="Birren B."/>
        </authorList>
    </citation>
    <scope>NUCLEOTIDE SEQUENCE [LARGE SCALE GENOMIC DNA]</scope>
    <source>
        <strain evidence="8 9">CBS 118157</strain>
    </source>
</reference>
<dbReference type="PROSITE" id="PS00463">
    <property type="entry name" value="ZN2_CY6_FUNGAL_1"/>
    <property type="match status" value="1"/>
</dbReference>
<feature type="compositionally biased region" description="Basic and acidic residues" evidence="6">
    <location>
        <begin position="697"/>
        <end position="706"/>
    </location>
</feature>
<sequence length="804" mass="90345">MDPPERPSKRDQPRLQHPDSSVVPSREDEVARPRKKRRLTIDERQRAVRACDGCRRVKEKCEGGVPCRRCAHFQRPCEFTSLLSRHNNGVTGRQSPRPSEPFVNELVERCMCMERILKHKIPQLDLSTRSLQQESQALSAANVSRHENIEGSTSQDEGDMEIEDERCTIDPITDNVAHYSGEFSYWNFSMRIKDHVKDLMATANDPGSNQVPHYWREGLLSDVHNVREALSYCPPRQIADFLMHVFFKHAATNYFYVDKSWLVDKMNQVYERPSTLSPKDASIAGIILMVLAVGTQYAHLESTQEGDGGWDTHDHEAGNMFYRQAAKLLTDIIHLGSLESVQACLLFGLYALPIDASGLAYVYLNMALKIAMQNGMHRKPPATAFTPTVIETRNRVWWTSYCTEKKIGIFHGRPTSVLPSDTDATLPRDDRADMSRIPHMLVSKQLMDRLGEISKDIMSLRKCQKNELPSILNRLLAMKDNLRMWWESLPAGPAGQKLSPQSQHFRPNTHLQLEYCLVRMFAGRPFLLTRKTTALTPTSASESGNSPIGRASLRSRRPSTNSRNSSRTSVLVEDCAQAAKEAIDICSSLRESGVGLARASYVEYSACRASLLVLIAYCIQNQTDEFYETLEKGLDIIREMSTVGESARSEVFLIEALEQALKRLHFFGDKTKGPKSSDLHPTAAGYEKFRQWTRSTTSRDRADASSHDSAGTNLLEESSLRTIPTDVLGWRTSRGNGHAMQEGLLFAGSDADTNGLGNLQSAAGSAFFTMENFAQAPDGFVHPESQLLENFLAIPDYEFPFEVE</sequence>
<feature type="region of interest" description="Disordered" evidence="6">
    <location>
        <begin position="138"/>
        <end position="160"/>
    </location>
</feature>